<name>A0ABR9X3Q9_9RHOB</name>
<proteinExistence type="predicted"/>
<dbReference type="Pfam" id="PF13704">
    <property type="entry name" value="Glyco_tranf_2_4"/>
    <property type="match status" value="1"/>
</dbReference>
<dbReference type="Proteomes" id="UP000607796">
    <property type="component" value="Unassembled WGS sequence"/>
</dbReference>
<reference evidence="1 2" key="1">
    <citation type="journal article" date="2021" name="Int. J. Syst. Evol. Microbiol.">
        <title>Salipiger mangrovisoli sp. nov., isolated from mangrove soil and the proposal for the reclassification of Paraphaeobacter pallidus as Salipiger pallidus comb. nov.</title>
        <authorList>
            <person name="Du J."/>
            <person name="Liu Y."/>
            <person name="Pei T."/>
            <person name="Deng M.R."/>
            <person name="Zhu H."/>
        </authorList>
    </citation>
    <scope>NUCLEOTIDE SEQUENCE [LARGE SCALE GENOMIC DNA]</scope>
    <source>
        <strain evidence="1 2">6D45A</strain>
    </source>
</reference>
<comment type="caution">
    <text evidence="1">The sequence shown here is derived from an EMBL/GenBank/DDBJ whole genome shotgun (WGS) entry which is preliminary data.</text>
</comment>
<gene>
    <name evidence="1" type="ORF">IQ782_14925</name>
</gene>
<organism evidence="1 2">
    <name type="scientific">Salipiger mangrovisoli</name>
    <dbReference type="NCBI Taxonomy" id="2865933"/>
    <lineage>
        <taxon>Bacteria</taxon>
        <taxon>Pseudomonadati</taxon>
        <taxon>Pseudomonadota</taxon>
        <taxon>Alphaproteobacteria</taxon>
        <taxon>Rhodobacterales</taxon>
        <taxon>Roseobacteraceae</taxon>
        <taxon>Salipiger</taxon>
    </lineage>
</organism>
<sequence>MRIFVHIGPEARTSARLQQVMDAKRRQMAKRGVLYARSPGARNHTRLFMAVSDPQAVDALRWGRGFADPARQAALRDEVAAQLRGEVEAARPEVLILSAHQLGSALTSRSELTRLRALLAPLSEDITIVAHVDAPARMLAAQYAAQVLEGRRRGLELELGLAGATDWWQAALDSRPAAAPERGLFPETQGAVHWLDLARLQRGWEAAFGPGAVRLRSLDPATFHGAGVIDEIRAAFEIAPAIGKVAPTEPPRPPSAAWLSRCRRLNDVLLRYLAAEPAQQIPRPLWRRLLGEIKLDGAPLDPGALDAVSRRFAADIEGLLAQHPGLSRDHLRPDPATTAWQEADPGFGFRATQYLMAFRWRIAQASKEATSDPKIATQYTDISSKLPDSAQRKLAALQGSPWVPHNRLGGLDETAPQAPYSATPATATPDRGQRVILGCMKNEAPYVVEWIAYHRVIGFDDFLIYSNGCEDGTELILGRLDQLGILRHRDNNGWSGNSPQQHALDGALDEPMIRDAAWLLHSDVDEFVNIRCGNGTLDDLFAAAPDATHFALTWRLFGSGGIRELSDAPVIAQFSDCAPRYCPKPHTNWGFKTLMRGVAPYGKLSCHRPNKLHQDTENVIKWSNGSGQDMTGEVLGNGWRNSRRSIGYDLVQLNHYALRSAESFLIKRQRGRALHVDRQIGLNYWIRMDWSGARDLTIQRNLPRLRAEMARLLRDPELARLHADGMAWHRARAAELRADREFGKLFREATALSLTPEERVAWALSLDMES</sequence>
<dbReference type="EMBL" id="JADFFK010000010">
    <property type="protein sequence ID" value="MBE9638146.1"/>
    <property type="molecule type" value="Genomic_DNA"/>
</dbReference>
<accession>A0ABR9X3Q9</accession>
<dbReference type="RefSeq" id="WP_194135452.1">
    <property type="nucleotide sequence ID" value="NZ_JADFFK010000010.1"/>
</dbReference>
<protein>
    <submittedName>
        <fullName evidence="1">Glycosyltransferase family 2 protein</fullName>
    </submittedName>
</protein>
<evidence type="ECO:0000313" key="2">
    <source>
        <dbReference type="Proteomes" id="UP000607796"/>
    </source>
</evidence>
<keyword evidence="2" id="KW-1185">Reference proteome</keyword>
<evidence type="ECO:0000313" key="1">
    <source>
        <dbReference type="EMBL" id="MBE9638146.1"/>
    </source>
</evidence>